<gene>
    <name evidence="1" type="ORF">T4C_7836</name>
</gene>
<organism evidence="1 2">
    <name type="scientific">Trichinella pseudospiralis</name>
    <name type="common">Parasitic roundworm</name>
    <dbReference type="NCBI Taxonomy" id="6337"/>
    <lineage>
        <taxon>Eukaryota</taxon>
        <taxon>Metazoa</taxon>
        <taxon>Ecdysozoa</taxon>
        <taxon>Nematoda</taxon>
        <taxon>Enoplea</taxon>
        <taxon>Dorylaimia</taxon>
        <taxon>Trichinellida</taxon>
        <taxon>Trichinellidae</taxon>
        <taxon>Trichinella</taxon>
    </lineage>
</organism>
<comment type="caution">
    <text evidence="1">The sequence shown here is derived from an EMBL/GenBank/DDBJ whole genome shotgun (WGS) entry which is preliminary data.</text>
</comment>
<accession>A0A0V1JYV0</accession>
<evidence type="ECO:0000313" key="2">
    <source>
        <dbReference type="Proteomes" id="UP000054826"/>
    </source>
</evidence>
<protein>
    <submittedName>
        <fullName evidence="1">Uncharacterized protein</fullName>
    </submittedName>
</protein>
<reference evidence="1 2" key="1">
    <citation type="submission" date="2015-01" db="EMBL/GenBank/DDBJ databases">
        <title>Evolution of Trichinella species and genotypes.</title>
        <authorList>
            <person name="Korhonen P.K."/>
            <person name="Edoardo P."/>
            <person name="Giuseppe L.R."/>
            <person name="Gasser R.B."/>
        </authorList>
    </citation>
    <scope>NUCLEOTIDE SEQUENCE [LARGE SCALE GENOMIC DNA]</scope>
    <source>
        <strain evidence="1">ISS176</strain>
    </source>
</reference>
<name>A0A0V1JYV0_TRIPS</name>
<sequence>MSQQGLSIQHHRSLFCPIPDVPDANKNLWLNILSSATWHKQQQTESDNGLAAFSHDSLINQSSIMLSRSLCVLALPILHVSPSQQVIKIQSPFTNLNVLSEITESDNGELITCVLNEWNQNFRKPAYEAGKRAQRIQTTKLI</sequence>
<evidence type="ECO:0000313" key="1">
    <source>
        <dbReference type="EMBL" id="KRZ40180.1"/>
    </source>
</evidence>
<dbReference type="AlphaFoldDB" id="A0A0V1JYV0"/>
<dbReference type="EMBL" id="JYDV01000029">
    <property type="protein sequence ID" value="KRZ40180.1"/>
    <property type="molecule type" value="Genomic_DNA"/>
</dbReference>
<proteinExistence type="predicted"/>
<dbReference type="Proteomes" id="UP000054826">
    <property type="component" value="Unassembled WGS sequence"/>
</dbReference>